<proteinExistence type="predicted"/>
<protein>
    <submittedName>
        <fullName evidence="1">Uncharacterized protein</fullName>
    </submittedName>
</protein>
<sequence>MQDCLTQWIAVVHSNEFRSPKSRRRRRILRVNGHSYCWHKHHNPGKMFLVSMASIKKSVVIYF</sequence>
<gene>
    <name evidence="1" type="ORF">J437_LFUL013610</name>
</gene>
<keyword evidence="2" id="KW-1185">Reference proteome</keyword>
<reference evidence="1" key="2">
    <citation type="submission" date="2017-10" db="EMBL/GenBank/DDBJ databases">
        <title>Ladona fulva Genome sequencing and assembly.</title>
        <authorList>
            <person name="Murali S."/>
            <person name="Richards S."/>
            <person name="Bandaranaike D."/>
            <person name="Bellair M."/>
            <person name="Blankenburg K."/>
            <person name="Chao H."/>
            <person name="Dinh H."/>
            <person name="Doddapaneni H."/>
            <person name="Dugan-Rocha S."/>
            <person name="Elkadiri S."/>
            <person name="Gnanaolivu R."/>
            <person name="Hernandez B."/>
            <person name="Skinner E."/>
            <person name="Javaid M."/>
            <person name="Lee S."/>
            <person name="Li M."/>
            <person name="Ming W."/>
            <person name="Munidasa M."/>
            <person name="Muniz J."/>
            <person name="Nguyen L."/>
            <person name="Hughes D."/>
            <person name="Osuji N."/>
            <person name="Pu L.-L."/>
            <person name="Puazo M."/>
            <person name="Qu C."/>
            <person name="Quiroz J."/>
            <person name="Raj R."/>
            <person name="Weissenberger G."/>
            <person name="Xin Y."/>
            <person name="Zou X."/>
            <person name="Han Y."/>
            <person name="Worley K."/>
            <person name="Muzny D."/>
            <person name="Gibbs R."/>
        </authorList>
    </citation>
    <scope>NUCLEOTIDE SEQUENCE</scope>
    <source>
        <strain evidence="1">Sampled in the wild</strain>
    </source>
</reference>
<comment type="caution">
    <text evidence="1">The sequence shown here is derived from an EMBL/GenBank/DDBJ whole genome shotgun (WGS) entry which is preliminary data.</text>
</comment>
<dbReference type="AlphaFoldDB" id="A0A8K0K011"/>
<reference evidence="1" key="1">
    <citation type="submission" date="2013-04" db="EMBL/GenBank/DDBJ databases">
        <authorList>
            <person name="Qu J."/>
            <person name="Murali S.C."/>
            <person name="Bandaranaike D."/>
            <person name="Bellair M."/>
            <person name="Blankenburg K."/>
            <person name="Chao H."/>
            <person name="Dinh H."/>
            <person name="Doddapaneni H."/>
            <person name="Downs B."/>
            <person name="Dugan-Rocha S."/>
            <person name="Elkadiri S."/>
            <person name="Gnanaolivu R.D."/>
            <person name="Hernandez B."/>
            <person name="Javaid M."/>
            <person name="Jayaseelan J.C."/>
            <person name="Lee S."/>
            <person name="Li M."/>
            <person name="Ming W."/>
            <person name="Munidasa M."/>
            <person name="Muniz J."/>
            <person name="Nguyen L."/>
            <person name="Ongeri F."/>
            <person name="Osuji N."/>
            <person name="Pu L.-L."/>
            <person name="Puazo M."/>
            <person name="Qu C."/>
            <person name="Quiroz J."/>
            <person name="Raj R."/>
            <person name="Weissenberger G."/>
            <person name="Xin Y."/>
            <person name="Zou X."/>
            <person name="Han Y."/>
            <person name="Richards S."/>
            <person name="Worley K."/>
            <person name="Muzny D."/>
            <person name="Gibbs R."/>
        </authorList>
    </citation>
    <scope>NUCLEOTIDE SEQUENCE</scope>
    <source>
        <strain evidence="1">Sampled in the wild</strain>
    </source>
</reference>
<dbReference type="EMBL" id="KZ308253">
    <property type="protein sequence ID" value="KAG8225782.1"/>
    <property type="molecule type" value="Genomic_DNA"/>
</dbReference>
<evidence type="ECO:0000313" key="1">
    <source>
        <dbReference type="EMBL" id="KAG8225782.1"/>
    </source>
</evidence>
<name>A0A8K0K011_LADFU</name>
<dbReference type="Proteomes" id="UP000792457">
    <property type="component" value="Unassembled WGS sequence"/>
</dbReference>
<evidence type="ECO:0000313" key="2">
    <source>
        <dbReference type="Proteomes" id="UP000792457"/>
    </source>
</evidence>
<accession>A0A8K0K011</accession>
<organism evidence="1 2">
    <name type="scientific">Ladona fulva</name>
    <name type="common">Scarce chaser dragonfly</name>
    <name type="synonym">Libellula fulva</name>
    <dbReference type="NCBI Taxonomy" id="123851"/>
    <lineage>
        <taxon>Eukaryota</taxon>
        <taxon>Metazoa</taxon>
        <taxon>Ecdysozoa</taxon>
        <taxon>Arthropoda</taxon>
        <taxon>Hexapoda</taxon>
        <taxon>Insecta</taxon>
        <taxon>Pterygota</taxon>
        <taxon>Palaeoptera</taxon>
        <taxon>Odonata</taxon>
        <taxon>Epiprocta</taxon>
        <taxon>Anisoptera</taxon>
        <taxon>Libelluloidea</taxon>
        <taxon>Libellulidae</taxon>
        <taxon>Ladona</taxon>
    </lineage>
</organism>